<reference evidence="3 4" key="1">
    <citation type="submission" date="2023-12" db="EMBL/GenBank/DDBJ databases">
        <title>Description of Novel Strain Fulvimarina sp. 2208YS6-2-32 isolated from Uroteuthis (Photololigo) edulis.</title>
        <authorList>
            <person name="Park J.-S."/>
        </authorList>
    </citation>
    <scope>NUCLEOTIDE SEQUENCE [LARGE SCALE GENOMIC DNA]</scope>
    <source>
        <strain evidence="3 4">2208YS6-2-32</strain>
    </source>
</reference>
<comment type="caution">
    <text evidence="3">The sequence shown here is derived from an EMBL/GenBank/DDBJ whole genome shotgun (WGS) entry which is preliminary data.</text>
</comment>
<dbReference type="EMBL" id="JAXLPB010000005">
    <property type="protein sequence ID" value="MDY8110606.1"/>
    <property type="molecule type" value="Genomic_DNA"/>
</dbReference>
<evidence type="ECO:0000259" key="2">
    <source>
        <dbReference type="PROSITE" id="PS51724"/>
    </source>
</evidence>
<evidence type="ECO:0000313" key="3">
    <source>
        <dbReference type="EMBL" id="MDY8110606.1"/>
    </source>
</evidence>
<dbReference type="RefSeq" id="WP_322188333.1">
    <property type="nucleotide sequence ID" value="NZ_JAXLPB010000005.1"/>
</dbReference>
<feature type="region of interest" description="Disordered" evidence="1">
    <location>
        <begin position="34"/>
        <end position="165"/>
    </location>
</feature>
<dbReference type="PROSITE" id="PS51724">
    <property type="entry name" value="SPOR"/>
    <property type="match status" value="1"/>
</dbReference>
<dbReference type="InterPro" id="IPR007730">
    <property type="entry name" value="SPOR-like_dom"/>
</dbReference>
<accession>A0ABU5I5W8</accession>
<feature type="compositionally biased region" description="Low complexity" evidence="1">
    <location>
        <begin position="46"/>
        <end position="59"/>
    </location>
</feature>
<feature type="compositionally biased region" description="Basic and acidic residues" evidence="1">
    <location>
        <begin position="126"/>
        <end position="136"/>
    </location>
</feature>
<dbReference type="Gene3D" id="3.30.70.1070">
    <property type="entry name" value="Sporulation related repeat"/>
    <property type="match status" value="1"/>
</dbReference>
<protein>
    <submittedName>
        <fullName evidence="3">SPOR domain-containing protein</fullName>
    </submittedName>
</protein>
<gene>
    <name evidence="3" type="ORF">U0C82_15800</name>
</gene>
<dbReference type="Pfam" id="PF05036">
    <property type="entry name" value="SPOR"/>
    <property type="match status" value="1"/>
</dbReference>
<name>A0ABU5I5W8_9HYPH</name>
<keyword evidence="4" id="KW-1185">Reference proteome</keyword>
<feature type="domain" description="SPOR" evidence="2">
    <location>
        <begin position="719"/>
        <end position="802"/>
    </location>
</feature>
<feature type="region of interest" description="Disordered" evidence="1">
    <location>
        <begin position="1"/>
        <end position="20"/>
    </location>
</feature>
<dbReference type="InterPro" id="IPR036680">
    <property type="entry name" value="SPOR-like_sf"/>
</dbReference>
<feature type="compositionally biased region" description="Basic and acidic residues" evidence="1">
    <location>
        <begin position="1"/>
        <end position="11"/>
    </location>
</feature>
<organism evidence="3 4">
    <name type="scientific">Fulvimarina uroteuthidis</name>
    <dbReference type="NCBI Taxonomy" id="3098149"/>
    <lineage>
        <taxon>Bacteria</taxon>
        <taxon>Pseudomonadati</taxon>
        <taxon>Pseudomonadota</taxon>
        <taxon>Alphaproteobacteria</taxon>
        <taxon>Hyphomicrobiales</taxon>
        <taxon>Aurantimonadaceae</taxon>
        <taxon>Fulvimarina</taxon>
    </lineage>
</organism>
<evidence type="ECO:0000313" key="4">
    <source>
        <dbReference type="Proteomes" id="UP001294412"/>
    </source>
</evidence>
<sequence>MSDRSGIERGPSEGLGAFDDDPFADLARLIDEPWSPSMPAIPPKAPAKTIAPAPVEAVRPAPPERSRATPAPARKAIEPAPAPSRVEPGLRPDVASPSRMSDTSEAAAIGALTSIAGDRAGANDASPERALPDRSAAKGGAQDIFAQARNAPVSPPVAPNVPVAETFDDGDEFDIDLLLAGELDAEFAAFTADGRVDAPIAVEPATAPSVKPAATAPMATPPASRPVATEQVAARSARPVFGSAMLGAQPAPRAARAPAIEKPAEPLMNTLSVDSEVSSSDRDAMGSESFDAEFAMALEGLSAPADPLAGKVGKAEAFAPERQAETPMTAKVFDDFDSLLASEMATLNLDKAATRGIEPTSAALIKGVQSGEHARFNVAAPNGADNEPLPRILSTFASDDSRVAEDERRAGARFGLGASGRKIAASVVVLALLGGTSMLVLGGGNGASDASAPLIVKADAEPVKIVPPNPGGKQVANQESATYEKVANGSGFAATQQDALVSAAEKPIDLQQEAPQQYEGLPGVDASAFAVAMSDARPESAEPTLQPRRVKTVTVLPDGTIVSGSQTESIEPTAALIAAASKPVDPRASLGGVMSTMAPDAAEATLEGAASLSAIEAMAAATDDLATASLDPAADATNVPTNAADAAMPVGEPAPNVPVPAMKPSMPNRQVAALETAPAPGAARSNDGSGPAAPVAAVAVPAGAADAPVAAAPTEVAVAPSGDAWYVQMSSQPTADAARSSANTISTRYANLVSGRQMLIQTADIPGKGTYHRVRLAASSRQEAIGLCEQLKSAGGSCFVAR</sequence>
<dbReference type="Proteomes" id="UP001294412">
    <property type="component" value="Unassembled WGS sequence"/>
</dbReference>
<evidence type="ECO:0000256" key="1">
    <source>
        <dbReference type="SAM" id="MobiDB-lite"/>
    </source>
</evidence>
<proteinExistence type="predicted"/>